<evidence type="ECO:0000256" key="1">
    <source>
        <dbReference type="SAM" id="MobiDB-lite"/>
    </source>
</evidence>
<accession>A0AAV5VCU8</accession>
<proteinExistence type="predicted"/>
<gene>
    <name evidence="2" type="ORF">PFISCL1PPCAC_7556</name>
</gene>
<evidence type="ECO:0000313" key="3">
    <source>
        <dbReference type="Proteomes" id="UP001432322"/>
    </source>
</evidence>
<dbReference type="AlphaFoldDB" id="A0AAV5VCU8"/>
<keyword evidence="3" id="KW-1185">Reference proteome</keyword>
<feature type="region of interest" description="Disordered" evidence="1">
    <location>
        <begin position="1"/>
        <end position="70"/>
    </location>
</feature>
<name>A0AAV5VCU8_9BILA</name>
<feature type="non-terminal residue" evidence="2">
    <location>
        <position position="70"/>
    </location>
</feature>
<protein>
    <submittedName>
        <fullName evidence="2">Uncharacterized protein</fullName>
    </submittedName>
</protein>
<dbReference type="Proteomes" id="UP001432322">
    <property type="component" value="Unassembled WGS sequence"/>
</dbReference>
<feature type="non-terminal residue" evidence="2">
    <location>
        <position position="1"/>
    </location>
</feature>
<reference evidence="2" key="1">
    <citation type="submission" date="2023-10" db="EMBL/GenBank/DDBJ databases">
        <title>Genome assembly of Pristionchus species.</title>
        <authorList>
            <person name="Yoshida K."/>
            <person name="Sommer R.J."/>
        </authorList>
    </citation>
    <scope>NUCLEOTIDE SEQUENCE</scope>
    <source>
        <strain evidence="2">RS5133</strain>
    </source>
</reference>
<dbReference type="EMBL" id="BTSY01000002">
    <property type="protein sequence ID" value="GMT16259.1"/>
    <property type="molecule type" value="Genomic_DNA"/>
</dbReference>
<organism evidence="2 3">
    <name type="scientific">Pristionchus fissidentatus</name>
    <dbReference type="NCBI Taxonomy" id="1538716"/>
    <lineage>
        <taxon>Eukaryota</taxon>
        <taxon>Metazoa</taxon>
        <taxon>Ecdysozoa</taxon>
        <taxon>Nematoda</taxon>
        <taxon>Chromadorea</taxon>
        <taxon>Rhabditida</taxon>
        <taxon>Rhabditina</taxon>
        <taxon>Diplogasteromorpha</taxon>
        <taxon>Diplogasteroidea</taxon>
        <taxon>Neodiplogasteridae</taxon>
        <taxon>Pristionchus</taxon>
    </lineage>
</organism>
<evidence type="ECO:0000313" key="2">
    <source>
        <dbReference type="EMBL" id="GMT16259.1"/>
    </source>
</evidence>
<feature type="compositionally biased region" description="Basic residues" evidence="1">
    <location>
        <begin position="42"/>
        <end position="62"/>
    </location>
</feature>
<comment type="caution">
    <text evidence="2">The sequence shown here is derived from an EMBL/GenBank/DDBJ whole genome shotgun (WGS) entry which is preliminary data.</text>
</comment>
<sequence length="70" mass="7638">LCRVTVAAKKEQPPSGGGSSHIAKRRAGSAKNAALKSQTKTGRNKRSMMMKTPKRMGSRRIRSTIDRLEA</sequence>